<reference evidence="6" key="2">
    <citation type="journal article" date="2021" name="PeerJ">
        <title>Extensive microbial diversity within the chicken gut microbiome revealed by metagenomics and culture.</title>
        <authorList>
            <person name="Gilroy R."/>
            <person name="Ravi A."/>
            <person name="Getino M."/>
            <person name="Pursley I."/>
            <person name="Horton D.L."/>
            <person name="Alikhan N.F."/>
            <person name="Baker D."/>
            <person name="Gharbi K."/>
            <person name="Hall N."/>
            <person name="Watson M."/>
            <person name="Adriaenssens E.M."/>
            <person name="Foster-Nyarko E."/>
            <person name="Jarju S."/>
            <person name="Secka A."/>
            <person name="Antonio M."/>
            <person name="Oren A."/>
            <person name="Chaudhuri R.R."/>
            <person name="La Ragione R."/>
            <person name="Hildebrand F."/>
            <person name="Pallen M.J."/>
        </authorList>
    </citation>
    <scope>NUCLEOTIDE SEQUENCE</scope>
    <source>
        <strain evidence="6">ChiSjej1B19-3389</strain>
    </source>
</reference>
<evidence type="ECO:0000256" key="1">
    <source>
        <dbReference type="ARBA" id="ARBA00011063"/>
    </source>
</evidence>
<name>A0A9D0ZGR9_9FIRM</name>
<feature type="domain" description="Phosphotyrosine protein phosphatase I" evidence="5">
    <location>
        <begin position="1"/>
        <end position="135"/>
    </location>
</feature>
<dbReference type="SUPFAM" id="SSF52788">
    <property type="entry name" value="Phosphotyrosine protein phosphatases I"/>
    <property type="match status" value="1"/>
</dbReference>
<dbReference type="Proteomes" id="UP000886787">
    <property type="component" value="Unassembled WGS sequence"/>
</dbReference>
<comment type="caution">
    <text evidence="6">The sequence shown here is derived from an EMBL/GenBank/DDBJ whole genome shotgun (WGS) entry which is preliminary data.</text>
</comment>
<evidence type="ECO:0000259" key="5">
    <source>
        <dbReference type="SMART" id="SM00226"/>
    </source>
</evidence>
<feature type="active site" description="Nucleophile" evidence="4">
    <location>
        <position position="13"/>
    </location>
</feature>
<keyword evidence="2" id="KW-0378">Hydrolase</keyword>
<feature type="active site" description="Nucleophile" evidence="4">
    <location>
        <position position="7"/>
    </location>
</feature>
<evidence type="ECO:0000256" key="2">
    <source>
        <dbReference type="ARBA" id="ARBA00022801"/>
    </source>
</evidence>
<dbReference type="EMBL" id="DVFW01000015">
    <property type="protein sequence ID" value="HIQ80128.1"/>
    <property type="molecule type" value="Genomic_DNA"/>
</dbReference>
<dbReference type="AlphaFoldDB" id="A0A9D0ZGR9"/>
<evidence type="ECO:0000313" key="6">
    <source>
        <dbReference type="EMBL" id="HIQ80128.1"/>
    </source>
</evidence>
<reference evidence="6" key="1">
    <citation type="submission" date="2020-10" db="EMBL/GenBank/DDBJ databases">
        <authorList>
            <person name="Gilroy R."/>
        </authorList>
    </citation>
    <scope>NUCLEOTIDE SEQUENCE</scope>
    <source>
        <strain evidence="6">ChiSjej1B19-3389</strain>
    </source>
</reference>
<dbReference type="InterPro" id="IPR017867">
    <property type="entry name" value="Tyr_phospatase_low_mol_wt"/>
</dbReference>
<evidence type="ECO:0000256" key="3">
    <source>
        <dbReference type="ARBA" id="ARBA00022912"/>
    </source>
</evidence>
<dbReference type="Pfam" id="PF01451">
    <property type="entry name" value="LMWPc"/>
    <property type="match status" value="1"/>
</dbReference>
<dbReference type="PRINTS" id="PR00719">
    <property type="entry name" value="LMWPTPASE"/>
</dbReference>
<evidence type="ECO:0000313" key="7">
    <source>
        <dbReference type="Proteomes" id="UP000886787"/>
    </source>
</evidence>
<protein>
    <submittedName>
        <fullName evidence="6">Low molecular weight phosphatase family protein</fullName>
    </submittedName>
</protein>
<dbReference type="Gene3D" id="3.40.50.2300">
    <property type="match status" value="1"/>
</dbReference>
<dbReference type="InterPro" id="IPR036196">
    <property type="entry name" value="Ptyr_pPase_sf"/>
</dbReference>
<comment type="similarity">
    <text evidence="1">Belongs to the low molecular weight phosphotyrosine protein phosphatase family.</text>
</comment>
<organism evidence="6 7">
    <name type="scientific">Candidatus Scatavimonas merdigallinarum</name>
    <dbReference type="NCBI Taxonomy" id="2840914"/>
    <lineage>
        <taxon>Bacteria</taxon>
        <taxon>Bacillati</taxon>
        <taxon>Bacillota</taxon>
        <taxon>Clostridia</taxon>
        <taxon>Eubacteriales</taxon>
        <taxon>Oscillospiraceae</taxon>
        <taxon>Oscillospiraceae incertae sedis</taxon>
        <taxon>Candidatus Scatavimonas</taxon>
    </lineage>
</organism>
<evidence type="ECO:0000256" key="4">
    <source>
        <dbReference type="PIRSR" id="PIRSR617867-1"/>
    </source>
</evidence>
<dbReference type="PANTHER" id="PTHR11717">
    <property type="entry name" value="LOW MOLECULAR WEIGHT PROTEIN TYROSINE PHOSPHATASE"/>
    <property type="match status" value="1"/>
</dbReference>
<accession>A0A9D0ZGR9</accession>
<sequence length="146" mass="15912">MNITFICTGNTCRSPMAQALFTQMAQDSGITFTASSAGLAAMPGQPAAEYAVKACKALGADLSAHRSKSLLQEDLASTDLFVVMTMQHAQALMKLGVAKNKIYILHVPDPFGGNLETYTQCCKEIRRQLATLLELIKKQEQKRTDE</sequence>
<dbReference type="InterPro" id="IPR023485">
    <property type="entry name" value="Ptyr_pPase"/>
</dbReference>
<keyword evidence="3" id="KW-0904">Protein phosphatase</keyword>
<dbReference type="GO" id="GO:0004725">
    <property type="term" value="F:protein tyrosine phosphatase activity"/>
    <property type="evidence" value="ECO:0007669"/>
    <property type="project" value="InterPro"/>
</dbReference>
<dbReference type="PANTHER" id="PTHR11717:SF31">
    <property type="entry name" value="LOW MOLECULAR WEIGHT PROTEIN-TYROSINE-PHOSPHATASE ETP-RELATED"/>
    <property type="match status" value="1"/>
</dbReference>
<dbReference type="SMART" id="SM00226">
    <property type="entry name" value="LMWPc"/>
    <property type="match status" value="1"/>
</dbReference>
<proteinExistence type="inferred from homology"/>
<gene>
    <name evidence="6" type="ORF">IAD32_02435</name>
</gene>
<dbReference type="InterPro" id="IPR050438">
    <property type="entry name" value="LMW_PTPase"/>
</dbReference>
<feature type="active site" description="Proton donor" evidence="4">
    <location>
        <position position="109"/>
    </location>
</feature>